<gene>
    <name evidence="3" type="ORF">IZO911_LOCUS23741</name>
</gene>
<feature type="region of interest" description="Disordered" evidence="1">
    <location>
        <begin position="494"/>
        <end position="523"/>
    </location>
</feature>
<dbReference type="PANTHER" id="PTHR14689:SF0">
    <property type="entry name" value="COILED-COIL DOMAIN-CONTAINING PROTEIN 82"/>
    <property type="match status" value="1"/>
</dbReference>
<dbReference type="AlphaFoldDB" id="A0A814Q0Z5"/>
<dbReference type="EMBL" id="CAJNOE010000278">
    <property type="protein sequence ID" value="CAF1113781.1"/>
    <property type="molecule type" value="Genomic_DNA"/>
</dbReference>
<accession>A0A814Q0Z5</accession>
<dbReference type="PANTHER" id="PTHR14689">
    <property type="entry name" value="PHORBOL-ESTER_DAG-TYPE DOMAIN-CONTAINING PROTEIN"/>
    <property type="match status" value="1"/>
</dbReference>
<evidence type="ECO:0000259" key="2">
    <source>
        <dbReference type="Pfam" id="PF13926"/>
    </source>
</evidence>
<name>A0A814Q0Z5_9BILA</name>
<evidence type="ECO:0000256" key="1">
    <source>
        <dbReference type="SAM" id="MobiDB-lite"/>
    </source>
</evidence>
<protein>
    <recommendedName>
        <fullName evidence="2">DUF4211 domain-containing protein</fullName>
    </recommendedName>
</protein>
<sequence>MYGNIVPLTTVGTTQVLPGNVLPTNNVGNNDLVIIQNKKKATSQAELINQLQNHITENQQILIITDDQGQDQYVIIDKDQDINALLQDGSLFSHYAEQQVAQVPAGLQQQILQIASMPTIQTTHVPSAVSTPVPIQPKPTPKPIAPATMNPSIVQHKQSFQSKVNANAFHVQNVEESVQRVTAPPPKRKPIEIRYDPKENSFQNAFLKFLAGEKMPSLEALASESILRKPKDNVYIGAVNAGIVLSSLGPPTGSMGYQTYMVNDESRIEEIMVIGRPLYDDSKGVKINPLLKNLPTTMNHQTTTFLPQTITLTPNSQQQNINTINGVFRNTQSDILNNVTTMTLPQHIIDQLGAGTLTVTQPSNGAEGIESATANAAAILSQLNEMVQGQQQQTNQNSTNYLSNELLATTDPNRVQSEKETADALLAVAISKTNFGTTNSNMNTTNEGIYSPNTANSSSYMNIDRPSLAAAALYDLKNEQLQIANAALQQQAISERNQQETSTDNKRQEATNASTADNQPVTTTAGAQQFTEEVTEMGPEIPFEIGQFLLYKGHFLNLLHFPIWKVHTKTLLLKYDTVLADSEIAWEATDEGMFYTNVYEDYVPLKCDLKGLHNNQEVVRIVNESHPIKLKIHGHMSSVRIQHDVYAQVLVNHVYDADVLPRIKANTDDYATYIRLIDEMLDQRYNYVIQSRRTIETFPCAVAKYPLLDIINQPQRHLHCQVTEDKSQSVSHTLRFHGNQYDGDTLKASDTPLQILEIFVCETIAALAQTAHQLKHHVYHMFCHAQQKVAELQALNPTADATELISAICGDSAWLQELFDRFDSIMQQADLYIFSNVEIAWFFLLVDDYATYIRLIDEMLDQRYNYVIQSRRTIETFPCAVAKYPLLDIINQPQRHLHCQVTEDKSQSVSHTLRFHGNQYDGDTLKASDTPLQILEIFVCETIAALAQTAHQLKHHVYHMFCHAQQKVAELQALNPTADATELISVICGDSAWLQELFDRFDSIMQQADLYIFSNVEIAW</sequence>
<dbReference type="Proteomes" id="UP000663860">
    <property type="component" value="Unassembled WGS sequence"/>
</dbReference>
<comment type="caution">
    <text evidence="3">The sequence shown here is derived from an EMBL/GenBank/DDBJ whole genome shotgun (WGS) entry which is preliminary data.</text>
</comment>
<feature type="domain" description="DUF4211" evidence="2">
    <location>
        <begin position="639"/>
        <end position="746"/>
    </location>
</feature>
<evidence type="ECO:0000313" key="4">
    <source>
        <dbReference type="Proteomes" id="UP000663860"/>
    </source>
</evidence>
<dbReference type="Pfam" id="PF13926">
    <property type="entry name" value="DUF4211"/>
    <property type="match status" value="1"/>
</dbReference>
<organism evidence="3 4">
    <name type="scientific">Adineta steineri</name>
    <dbReference type="NCBI Taxonomy" id="433720"/>
    <lineage>
        <taxon>Eukaryota</taxon>
        <taxon>Metazoa</taxon>
        <taxon>Spiralia</taxon>
        <taxon>Gnathifera</taxon>
        <taxon>Rotifera</taxon>
        <taxon>Eurotatoria</taxon>
        <taxon>Bdelloidea</taxon>
        <taxon>Adinetida</taxon>
        <taxon>Adinetidae</taxon>
        <taxon>Adineta</taxon>
    </lineage>
</organism>
<evidence type="ECO:0000313" key="3">
    <source>
        <dbReference type="EMBL" id="CAF1113781.1"/>
    </source>
</evidence>
<feature type="compositionally biased region" description="Polar residues" evidence="1">
    <location>
        <begin position="510"/>
        <end position="523"/>
    </location>
</feature>
<dbReference type="InterPro" id="IPR025451">
    <property type="entry name" value="DUF4211"/>
</dbReference>
<proteinExistence type="predicted"/>
<reference evidence="3" key="1">
    <citation type="submission" date="2021-02" db="EMBL/GenBank/DDBJ databases">
        <authorList>
            <person name="Nowell W R."/>
        </authorList>
    </citation>
    <scope>NUCLEOTIDE SEQUENCE</scope>
</reference>
<dbReference type="GO" id="GO:0005634">
    <property type="term" value="C:nucleus"/>
    <property type="evidence" value="ECO:0007669"/>
    <property type="project" value="TreeGrafter"/>
</dbReference>